<name>A0A7R9LXF3_9ACAR</name>
<dbReference type="Pfam" id="PF15860">
    <property type="entry name" value="DUF4728"/>
    <property type="match status" value="1"/>
</dbReference>
<evidence type="ECO:0000256" key="2">
    <source>
        <dbReference type="SAM" id="Phobius"/>
    </source>
</evidence>
<feature type="transmembrane region" description="Helical" evidence="2">
    <location>
        <begin position="6"/>
        <end position="32"/>
    </location>
</feature>
<keyword evidence="2" id="KW-0812">Transmembrane</keyword>
<evidence type="ECO:0000256" key="1">
    <source>
        <dbReference type="SAM" id="MobiDB-lite"/>
    </source>
</evidence>
<dbReference type="EMBL" id="OC918614">
    <property type="protein sequence ID" value="CAD7649728.1"/>
    <property type="molecule type" value="Genomic_DNA"/>
</dbReference>
<evidence type="ECO:0000313" key="4">
    <source>
        <dbReference type="Proteomes" id="UP000728032"/>
    </source>
</evidence>
<dbReference type="OrthoDB" id="6490516at2759"/>
<keyword evidence="2" id="KW-0472">Membrane</keyword>
<feature type="transmembrane region" description="Helical" evidence="2">
    <location>
        <begin position="83"/>
        <end position="110"/>
    </location>
</feature>
<dbReference type="InterPro" id="IPR031720">
    <property type="entry name" value="DUF4728"/>
</dbReference>
<dbReference type="EMBL" id="CAJPVJ010003789">
    <property type="protein sequence ID" value="CAG2167942.1"/>
    <property type="molecule type" value="Genomic_DNA"/>
</dbReference>
<feature type="transmembrane region" description="Helical" evidence="2">
    <location>
        <begin position="44"/>
        <end position="63"/>
    </location>
</feature>
<dbReference type="Proteomes" id="UP000728032">
    <property type="component" value="Unassembled WGS sequence"/>
</dbReference>
<keyword evidence="4" id="KW-1185">Reference proteome</keyword>
<keyword evidence="2" id="KW-1133">Transmembrane helix</keyword>
<dbReference type="AlphaFoldDB" id="A0A7R9LXF3"/>
<gene>
    <name evidence="3" type="ORF">ONB1V03_LOCUS7436</name>
</gene>
<organism evidence="3">
    <name type="scientific">Oppiella nova</name>
    <dbReference type="NCBI Taxonomy" id="334625"/>
    <lineage>
        <taxon>Eukaryota</taxon>
        <taxon>Metazoa</taxon>
        <taxon>Ecdysozoa</taxon>
        <taxon>Arthropoda</taxon>
        <taxon>Chelicerata</taxon>
        <taxon>Arachnida</taxon>
        <taxon>Acari</taxon>
        <taxon>Acariformes</taxon>
        <taxon>Sarcoptiformes</taxon>
        <taxon>Oribatida</taxon>
        <taxon>Brachypylina</taxon>
        <taxon>Oppioidea</taxon>
        <taxon>Oppiidae</taxon>
        <taxon>Oppiella</taxon>
    </lineage>
</organism>
<accession>A0A7R9LXF3</accession>
<sequence>MSAYRSIYTVFTLGIQSVLFIGASGLLFVGLVKASNHSLIKSKWLLVPWICLAILDILINFFISFMELTLTSRTYGTPCIIPVAGMAVTVMVCAVLLYCLLCVFAQFLIYNGKDSPKPENPNEEPNHFDNHNVLSVPQI</sequence>
<reference evidence="3" key="1">
    <citation type="submission" date="2020-11" db="EMBL/GenBank/DDBJ databases">
        <authorList>
            <person name="Tran Van P."/>
        </authorList>
    </citation>
    <scope>NUCLEOTIDE SEQUENCE</scope>
</reference>
<protein>
    <submittedName>
        <fullName evidence="3">Uncharacterized protein</fullName>
    </submittedName>
</protein>
<proteinExistence type="predicted"/>
<feature type="region of interest" description="Disordered" evidence="1">
    <location>
        <begin position="119"/>
        <end position="139"/>
    </location>
</feature>
<evidence type="ECO:0000313" key="3">
    <source>
        <dbReference type="EMBL" id="CAD7649728.1"/>
    </source>
</evidence>